<evidence type="ECO:0000313" key="3">
    <source>
        <dbReference type="Proteomes" id="UP000820818"/>
    </source>
</evidence>
<evidence type="ECO:0000313" key="2">
    <source>
        <dbReference type="EMBL" id="KAI9549354.1"/>
    </source>
</evidence>
<dbReference type="Gene3D" id="2.60.40.10">
    <property type="entry name" value="Immunoglobulins"/>
    <property type="match status" value="1"/>
</dbReference>
<dbReference type="EMBL" id="WJBH02000308">
    <property type="protein sequence ID" value="KAI9549354.1"/>
    <property type="molecule type" value="Genomic_DNA"/>
</dbReference>
<organism evidence="2 3">
    <name type="scientific">Daphnia sinensis</name>
    <dbReference type="NCBI Taxonomy" id="1820382"/>
    <lineage>
        <taxon>Eukaryota</taxon>
        <taxon>Metazoa</taxon>
        <taxon>Ecdysozoa</taxon>
        <taxon>Arthropoda</taxon>
        <taxon>Crustacea</taxon>
        <taxon>Branchiopoda</taxon>
        <taxon>Diplostraca</taxon>
        <taxon>Cladocera</taxon>
        <taxon>Anomopoda</taxon>
        <taxon>Daphniidae</taxon>
        <taxon>Daphnia</taxon>
        <taxon>Daphnia similis group</taxon>
    </lineage>
</organism>
<dbReference type="Proteomes" id="UP000820818">
    <property type="component" value="Unassembled WGS sequence"/>
</dbReference>
<reference evidence="2" key="1">
    <citation type="submission" date="2022-05" db="EMBL/GenBank/DDBJ databases">
        <title>A multi-omics perspective on studying reproductive biology in Daphnia sinensis.</title>
        <authorList>
            <person name="Jia J."/>
        </authorList>
    </citation>
    <scope>NUCLEOTIDE SEQUENCE</scope>
    <source>
        <strain evidence="2">WSL</strain>
    </source>
</reference>
<evidence type="ECO:0000259" key="1">
    <source>
        <dbReference type="PROSITE" id="PS50835"/>
    </source>
</evidence>
<name>A0AAD5KD96_9CRUS</name>
<feature type="domain" description="Ig-like" evidence="1">
    <location>
        <begin position="594"/>
        <end position="685"/>
    </location>
</feature>
<dbReference type="PROSITE" id="PS00018">
    <property type="entry name" value="EF_HAND_1"/>
    <property type="match status" value="1"/>
</dbReference>
<accession>A0AAD5KD96</accession>
<dbReference type="InterPro" id="IPR007110">
    <property type="entry name" value="Ig-like_dom"/>
</dbReference>
<protein>
    <recommendedName>
        <fullName evidence="1">Ig-like domain-containing protein</fullName>
    </recommendedName>
</protein>
<sequence>MKKFIFGVNNPLHSITVSNDKQDIYLSWNDGVEAIVYDPDNQLSSHATGDVIAPGVTISTAAAYSTTAAGKATWKIEFLTNSSSPFLLQTTHKLTSTGTSFGAEGYGLYAEFCYSDDTDNDKIPDYLDLDSDGDGCSDAYESGAASSSTGVSQTIAGPYGSNGFANSIETNDSDQAKFTYPATTFMAYSSSSVCADTDNDGIFDKEDIDDDNDGILDSQEYGCELSNLTLGNIKRNGITKTYRATDLTSSSNHLINDADKTYQAKTTITPVGGTISRIEYGPALVGNTNTGVSIGQQSIILNWNISASATVFDPNDQLSSHNTGDVILPGTTLVTRADYTNSIIIGQLHIVREANLTVDAGMFIKKDLTVNGTWRDKGLAKSADRILTFKFEPIAPYTALRVNFLAMEGGNGIWAFHPRSLRIDGGNAGNGIVSSIPKRAFLKEPYNVGDVLSSTDKISTAFQGIITGPTAERVYIKVAYDGIATVDKPLEISYIWNTLERDNITVENFSFQLLKATAMFGDGTCDYDRDGISDDLDSDSDNDGCPDTKEAVHGKAYATNKNYIKGPYGANGFSALMETNDTFTATYATTSWLPKVTTSPKSDYVNELVTAQCNLPFITAAGPTEFCIEGTVVLNIDLNKGATPVSYQWLKNGVAISGATNASYTATDTGDYTCTLTYSDGSSVTQYSGCYRISFAYSSCCNWIYWTNCIGTPLSLTSSYTVGNQWYYNNSLISGAVNPVLEVSNAGDYKVEYTDPISGCKSFSVTTVVVIGTIPVTPTVTLTQTSCVVSVGTITVNPTGVSTDLYSINGVDFQSSNVFTNVVPGTYLVTVKNNEGCISSAVTAVIDAQPTTPSIPTISNSGTAICSGSATVLTSSASYWQSMVQRWGRNFGATEATLSVGIPGNYSVKTTNPAGCSSTSTVTSITVAPTPTATIAQSIELSSANCGTSAPIK</sequence>
<dbReference type="InterPro" id="IPR018247">
    <property type="entry name" value="EF_Hand_1_Ca_BS"/>
</dbReference>
<keyword evidence="3" id="KW-1185">Reference proteome</keyword>
<proteinExistence type="predicted"/>
<comment type="caution">
    <text evidence="2">The sequence shown here is derived from an EMBL/GenBank/DDBJ whole genome shotgun (WGS) entry which is preliminary data.</text>
</comment>
<dbReference type="InterPro" id="IPR013783">
    <property type="entry name" value="Ig-like_fold"/>
</dbReference>
<dbReference type="AlphaFoldDB" id="A0AAD5KD96"/>
<dbReference type="PROSITE" id="PS50835">
    <property type="entry name" value="IG_LIKE"/>
    <property type="match status" value="1"/>
</dbReference>
<gene>
    <name evidence="2" type="ORF">GHT06_003720</name>
</gene>